<protein>
    <submittedName>
        <fullName evidence="1">Uncharacterized protein</fullName>
    </submittedName>
</protein>
<dbReference type="EMBL" id="CP010554">
    <property type="protein sequence ID" value="AJP49227.1"/>
    <property type="molecule type" value="Genomic_DNA"/>
</dbReference>
<evidence type="ECO:0000313" key="1">
    <source>
        <dbReference type="EMBL" id="AJP49227.1"/>
    </source>
</evidence>
<accession>A0A0C5J2E5</accession>
<proteinExistence type="predicted"/>
<dbReference type="KEGG" id="rbu:PG1C_13905"/>
<dbReference type="Proteomes" id="UP000061603">
    <property type="component" value="Chromosome"/>
</dbReference>
<dbReference type="AlphaFoldDB" id="A0A0C5J2E5"/>
<keyword evidence="2" id="KW-1185">Reference proteome</keyword>
<dbReference type="PATRIC" id="fig|1565605.3.peg.2940"/>
<name>A0A0C5J2E5_9PROT</name>
<sequence>METSGLLRQQIIKSLVAQHPEKVEDVSILLWEQMAIPIISIVGKGGFNSLYARSVFLTQSTFPWLAARSLLAQTDHRFTELKMCFEGQTPAQASAANSLLLITFTDILASLIGEQLTTRILRSAWGNDASDRAGKEFKNE</sequence>
<reference evidence="1 2" key="1">
    <citation type="journal article" date="2015" name="Genome Announc.">
        <title>Complete Genome Sequence of a Novel Bacterium within the Family Rhodocyclaceae That Degrades Polycyclic Aromatic Hydrocarbons.</title>
        <authorList>
            <person name="Singleton D.R."/>
            <person name="Dickey A.N."/>
            <person name="Scholl E.H."/>
            <person name="Wright F.A."/>
            <person name="Aitken M.D."/>
        </authorList>
    </citation>
    <scope>NUCLEOTIDE SEQUENCE [LARGE SCALE GENOMIC DNA]</scope>
    <source>
        <strain evidence="2">PG1-Ca6</strain>
    </source>
</reference>
<dbReference type="HOGENOM" id="CLU_1833615_0_0_4"/>
<evidence type="ECO:0000313" key="2">
    <source>
        <dbReference type="Proteomes" id="UP000061603"/>
    </source>
</evidence>
<dbReference type="RefSeq" id="WP_202635350.1">
    <property type="nucleotide sequence ID" value="NZ_CP010554.1"/>
</dbReference>
<dbReference type="STRING" id="1565605.PG1C_13905"/>
<gene>
    <name evidence="1" type="ORF">PG1C_13905</name>
</gene>
<organism evidence="1 2">
    <name type="scientific">Rugosibacter aromaticivorans</name>
    <dbReference type="NCBI Taxonomy" id="1565605"/>
    <lineage>
        <taxon>Bacteria</taxon>
        <taxon>Pseudomonadati</taxon>
        <taxon>Pseudomonadota</taxon>
        <taxon>Betaproteobacteria</taxon>
        <taxon>Nitrosomonadales</taxon>
        <taxon>Sterolibacteriaceae</taxon>
        <taxon>Rugosibacter</taxon>
    </lineage>
</organism>